<evidence type="ECO:0000313" key="3">
    <source>
        <dbReference type="EMBL" id="RJO79872.1"/>
    </source>
</evidence>
<feature type="domain" description="4Fe-4S Wbl-type" evidence="2">
    <location>
        <begin position="21"/>
        <end position="84"/>
    </location>
</feature>
<comment type="caution">
    <text evidence="3">The sequence shown here is derived from an EMBL/GenBank/DDBJ whole genome shotgun (WGS) entry which is preliminary data.</text>
</comment>
<dbReference type="PROSITE" id="PS51674">
    <property type="entry name" value="4FE4S_WBL"/>
    <property type="match status" value="1"/>
</dbReference>
<gene>
    <name evidence="3" type="ORF">D5S18_00945</name>
</gene>
<proteinExistence type="predicted"/>
<dbReference type="EMBL" id="QZFU01000006">
    <property type="protein sequence ID" value="RJO79872.1"/>
    <property type="molecule type" value="Genomic_DNA"/>
</dbReference>
<dbReference type="Proteomes" id="UP000266677">
    <property type="component" value="Unassembled WGS sequence"/>
</dbReference>
<sequence>MTLTHAHPVAPVAPKSAQRPPCADLPRDWDMDTGTPDTWRTAVRLCQGCPLLTQCRQLAQTLTARGDGPRAMIWAGVAYDAAGKVVENLEAHRVVSADHKRPIRIVRNGPRPMCSETVKATPKRRIVLGQRIGSHS</sequence>
<dbReference type="InterPro" id="IPR034768">
    <property type="entry name" value="4FE4S_WBL"/>
</dbReference>
<evidence type="ECO:0000313" key="4">
    <source>
        <dbReference type="Proteomes" id="UP000266677"/>
    </source>
</evidence>
<reference evidence="3 4" key="1">
    <citation type="submission" date="2018-09" db="EMBL/GenBank/DDBJ databases">
        <title>YIM PH21274 draft genome.</title>
        <authorList>
            <person name="Miao C."/>
        </authorList>
    </citation>
    <scope>NUCLEOTIDE SEQUENCE [LARGE SCALE GENOMIC DNA]</scope>
    <source>
        <strain evidence="3 4">YIM PH 21724</strain>
    </source>
</reference>
<evidence type="ECO:0000256" key="1">
    <source>
        <dbReference type="SAM" id="MobiDB-lite"/>
    </source>
</evidence>
<dbReference type="RefSeq" id="WP_120036955.1">
    <property type="nucleotide sequence ID" value="NZ_QZFU01000006.1"/>
</dbReference>
<organism evidence="3 4">
    <name type="scientific">Nocardia panacis</name>
    <dbReference type="NCBI Taxonomy" id="2340916"/>
    <lineage>
        <taxon>Bacteria</taxon>
        <taxon>Bacillati</taxon>
        <taxon>Actinomycetota</taxon>
        <taxon>Actinomycetes</taxon>
        <taxon>Mycobacteriales</taxon>
        <taxon>Nocardiaceae</taxon>
        <taxon>Nocardia</taxon>
    </lineage>
</organism>
<protein>
    <recommendedName>
        <fullName evidence="2">4Fe-4S Wbl-type domain-containing protein</fullName>
    </recommendedName>
</protein>
<dbReference type="OrthoDB" id="4463109at2"/>
<keyword evidence="4" id="KW-1185">Reference proteome</keyword>
<dbReference type="AlphaFoldDB" id="A0A3A4L9B5"/>
<name>A0A3A4L9B5_9NOCA</name>
<feature type="region of interest" description="Disordered" evidence="1">
    <location>
        <begin position="1"/>
        <end position="29"/>
    </location>
</feature>
<accession>A0A3A4L9B5</accession>
<evidence type="ECO:0000259" key="2">
    <source>
        <dbReference type="PROSITE" id="PS51674"/>
    </source>
</evidence>